<feature type="modified residue" description="4-aspartylphosphate" evidence="3">
    <location>
        <position position="54"/>
    </location>
</feature>
<dbReference type="PROSITE" id="PS50043">
    <property type="entry name" value="HTH_LUXR_2"/>
    <property type="match status" value="1"/>
</dbReference>
<gene>
    <name evidence="6" type="ORF">KK083_06015</name>
</gene>
<dbReference type="GO" id="GO:0006355">
    <property type="term" value="P:regulation of DNA-templated transcription"/>
    <property type="evidence" value="ECO:0007669"/>
    <property type="project" value="InterPro"/>
</dbReference>
<evidence type="ECO:0000256" key="2">
    <source>
        <dbReference type="ARBA" id="ARBA00023125"/>
    </source>
</evidence>
<accession>A0AAP2DHE5</accession>
<feature type="domain" description="HTH luxR-type" evidence="4">
    <location>
        <begin position="140"/>
        <end position="208"/>
    </location>
</feature>
<proteinExistence type="predicted"/>
<dbReference type="EMBL" id="JAHESF010000004">
    <property type="protein sequence ID" value="MBT1696421.1"/>
    <property type="molecule type" value="Genomic_DNA"/>
</dbReference>
<dbReference type="CDD" id="cd17535">
    <property type="entry name" value="REC_NarL-like"/>
    <property type="match status" value="1"/>
</dbReference>
<dbReference type="InterPro" id="IPR016032">
    <property type="entry name" value="Sig_transdc_resp-reg_C-effctor"/>
</dbReference>
<dbReference type="Proteomes" id="UP001319200">
    <property type="component" value="Unassembled WGS sequence"/>
</dbReference>
<dbReference type="Gene3D" id="3.40.50.2300">
    <property type="match status" value="1"/>
</dbReference>
<protein>
    <submittedName>
        <fullName evidence="6">Response regulator transcription factor</fullName>
    </submittedName>
</protein>
<dbReference type="InterPro" id="IPR001789">
    <property type="entry name" value="Sig_transdc_resp-reg_receiver"/>
</dbReference>
<sequence length="211" mass="23437">MTKVIIADDHQMFIDGLKSMLEEIDGIEVVGEARNGKEAVELCDKGDVDIVIMDISMPVMDGIEATRVIKNNHPDIKVLGLSMYNDRNFIADILKTGANGYILKNTGKEELVHALSTLQTGGSYLGVEVSNTLLGSFLKKTNAPHVIEKLSEREMEVLGCIATGLTTQEIAKKLFISKNTVETHRKNLLYKLEARNTAELITNAYKRRLFQ</sequence>
<dbReference type="PANTHER" id="PTHR43214:SF40">
    <property type="entry name" value="TRANSCRIPTIONAL REGULATORY PROTEIN LNRK"/>
    <property type="match status" value="1"/>
</dbReference>
<evidence type="ECO:0000259" key="5">
    <source>
        <dbReference type="PROSITE" id="PS50110"/>
    </source>
</evidence>
<evidence type="ECO:0000313" key="6">
    <source>
        <dbReference type="EMBL" id="MBT1696421.1"/>
    </source>
</evidence>
<dbReference type="InterPro" id="IPR011006">
    <property type="entry name" value="CheY-like_superfamily"/>
</dbReference>
<dbReference type="Pfam" id="PF00196">
    <property type="entry name" value="GerE"/>
    <property type="match status" value="1"/>
</dbReference>
<dbReference type="InterPro" id="IPR058245">
    <property type="entry name" value="NreC/VraR/RcsB-like_REC"/>
</dbReference>
<dbReference type="InterPro" id="IPR000792">
    <property type="entry name" value="Tscrpt_reg_LuxR_C"/>
</dbReference>
<dbReference type="SUPFAM" id="SSF52172">
    <property type="entry name" value="CheY-like"/>
    <property type="match status" value="1"/>
</dbReference>
<organism evidence="6 7">
    <name type="scientific">Chryseosolibacter histidini</name>
    <dbReference type="NCBI Taxonomy" id="2782349"/>
    <lineage>
        <taxon>Bacteria</taxon>
        <taxon>Pseudomonadati</taxon>
        <taxon>Bacteroidota</taxon>
        <taxon>Cytophagia</taxon>
        <taxon>Cytophagales</taxon>
        <taxon>Chryseotaleaceae</taxon>
        <taxon>Chryseosolibacter</taxon>
    </lineage>
</organism>
<reference evidence="6 7" key="1">
    <citation type="submission" date="2021-05" db="EMBL/GenBank/DDBJ databases">
        <title>A Polyphasic approach of four new species of the genus Ohtaekwangia: Ohtaekwangia histidinii sp. nov., Ohtaekwangia cretensis sp. nov., Ohtaekwangia indiensis sp. nov., Ohtaekwangia reichenbachii sp. nov. from diverse environment.</title>
        <authorList>
            <person name="Octaviana S."/>
        </authorList>
    </citation>
    <scope>NUCLEOTIDE SEQUENCE [LARGE SCALE GENOMIC DNA]</scope>
    <source>
        <strain evidence="6 7">PWU4</strain>
    </source>
</reference>
<dbReference type="SUPFAM" id="SSF46894">
    <property type="entry name" value="C-terminal effector domain of the bipartite response regulators"/>
    <property type="match status" value="1"/>
</dbReference>
<evidence type="ECO:0000256" key="3">
    <source>
        <dbReference type="PROSITE-ProRule" id="PRU00169"/>
    </source>
</evidence>
<dbReference type="PANTHER" id="PTHR43214">
    <property type="entry name" value="TWO-COMPONENT RESPONSE REGULATOR"/>
    <property type="match status" value="1"/>
</dbReference>
<dbReference type="GO" id="GO:0003677">
    <property type="term" value="F:DNA binding"/>
    <property type="evidence" value="ECO:0007669"/>
    <property type="project" value="UniProtKB-KW"/>
</dbReference>
<comment type="caution">
    <text evidence="6">The sequence shown here is derived from an EMBL/GenBank/DDBJ whole genome shotgun (WGS) entry which is preliminary data.</text>
</comment>
<dbReference type="InterPro" id="IPR039420">
    <property type="entry name" value="WalR-like"/>
</dbReference>
<evidence type="ECO:0000313" key="7">
    <source>
        <dbReference type="Proteomes" id="UP001319200"/>
    </source>
</evidence>
<evidence type="ECO:0000259" key="4">
    <source>
        <dbReference type="PROSITE" id="PS50043"/>
    </source>
</evidence>
<dbReference type="AlphaFoldDB" id="A0AAP2DHE5"/>
<feature type="domain" description="Response regulatory" evidence="5">
    <location>
        <begin position="3"/>
        <end position="119"/>
    </location>
</feature>
<dbReference type="SMART" id="SM00421">
    <property type="entry name" value="HTH_LUXR"/>
    <property type="match status" value="1"/>
</dbReference>
<dbReference type="GO" id="GO:0000160">
    <property type="term" value="P:phosphorelay signal transduction system"/>
    <property type="evidence" value="ECO:0007669"/>
    <property type="project" value="InterPro"/>
</dbReference>
<dbReference type="RefSeq" id="WP_254161703.1">
    <property type="nucleotide sequence ID" value="NZ_JAHESF010000004.1"/>
</dbReference>
<name>A0AAP2DHE5_9BACT</name>
<evidence type="ECO:0000256" key="1">
    <source>
        <dbReference type="ARBA" id="ARBA00022553"/>
    </source>
</evidence>
<dbReference type="CDD" id="cd06170">
    <property type="entry name" value="LuxR_C_like"/>
    <property type="match status" value="1"/>
</dbReference>
<dbReference type="SMART" id="SM00448">
    <property type="entry name" value="REC"/>
    <property type="match status" value="1"/>
</dbReference>
<keyword evidence="2" id="KW-0238">DNA-binding</keyword>
<dbReference type="Pfam" id="PF00072">
    <property type="entry name" value="Response_reg"/>
    <property type="match status" value="1"/>
</dbReference>
<keyword evidence="1 3" id="KW-0597">Phosphoprotein</keyword>
<dbReference type="PROSITE" id="PS00622">
    <property type="entry name" value="HTH_LUXR_1"/>
    <property type="match status" value="1"/>
</dbReference>
<dbReference type="PRINTS" id="PR00038">
    <property type="entry name" value="HTHLUXR"/>
</dbReference>
<keyword evidence="7" id="KW-1185">Reference proteome</keyword>
<dbReference type="PROSITE" id="PS50110">
    <property type="entry name" value="RESPONSE_REGULATORY"/>
    <property type="match status" value="1"/>
</dbReference>